<keyword evidence="1" id="KW-0472">Membrane</keyword>
<name>A0A8J6U1K7_9FLAO</name>
<evidence type="ECO:0000313" key="3">
    <source>
        <dbReference type="Proteomes" id="UP000652681"/>
    </source>
</evidence>
<dbReference type="AlphaFoldDB" id="A0A8J6U1K7"/>
<feature type="transmembrane region" description="Helical" evidence="1">
    <location>
        <begin position="175"/>
        <end position="208"/>
    </location>
</feature>
<protein>
    <submittedName>
        <fullName evidence="2">Uncharacterized protein</fullName>
    </submittedName>
</protein>
<organism evidence="2 3">
    <name type="scientific">Taishania pollutisoli</name>
    <dbReference type="NCBI Taxonomy" id="2766479"/>
    <lineage>
        <taxon>Bacteria</taxon>
        <taxon>Pseudomonadati</taxon>
        <taxon>Bacteroidota</taxon>
        <taxon>Flavobacteriia</taxon>
        <taxon>Flavobacteriales</taxon>
        <taxon>Crocinitomicaceae</taxon>
        <taxon>Taishania</taxon>
    </lineage>
</organism>
<dbReference type="Proteomes" id="UP000652681">
    <property type="component" value="Unassembled WGS sequence"/>
</dbReference>
<keyword evidence="3" id="KW-1185">Reference proteome</keyword>
<dbReference type="RefSeq" id="WP_216713366.1">
    <property type="nucleotide sequence ID" value="NZ_JACVEL010000001.1"/>
</dbReference>
<feature type="transmembrane region" description="Helical" evidence="1">
    <location>
        <begin position="353"/>
        <end position="371"/>
    </location>
</feature>
<feature type="transmembrane region" description="Helical" evidence="1">
    <location>
        <begin position="220"/>
        <end position="249"/>
    </location>
</feature>
<feature type="transmembrane region" description="Helical" evidence="1">
    <location>
        <begin position="383"/>
        <end position="403"/>
    </location>
</feature>
<feature type="transmembrane region" description="Helical" evidence="1">
    <location>
        <begin position="327"/>
        <end position="346"/>
    </location>
</feature>
<keyword evidence="1" id="KW-0812">Transmembrane</keyword>
<dbReference type="EMBL" id="JACVEL010000001">
    <property type="protein sequence ID" value="MBC9811260.1"/>
    <property type="molecule type" value="Genomic_DNA"/>
</dbReference>
<reference evidence="2" key="1">
    <citation type="submission" date="2020-09" db="EMBL/GenBank/DDBJ databases">
        <title>Taishania pollutisoli gen. nov., sp. nov., Isolated from Tetrabromobisphenol A-Contaminated Soil.</title>
        <authorList>
            <person name="Chen Q."/>
        </authorList>
    </citation>
    <scope>NUCLEOTIDE SEQUENCE</scope>
    <source>
        <strain evidence="2">CZZ-1</strain>
    </source>
</reference>
<feature type="transmembrane region" description="Helical" evidence="1">
    <location>
        <begin position="270"/>
        <end position="290"/>
    </location>
</feature>
<feature type="transmembrane region" description="Helical" evidence="1">
    <location>
        <begin position="143"/>
        <end position="163"/>
    </location>
</feature>
<dbReference type="PROSITE" id="PS51257">
    <property type="entry name" value="PROKAR_LIPOPROTEIN"/>
    <property type="match status" value="1"/>
</dbReference>
<proteinExistence type="predicted"/>
<comment type="caution">
    <text evidence="2">The sequence shown here is derived from an EMBL/GenBank/DDBJ whole genome shotgun (WGS) entry which is preliminary data.</text>
</comment>
<accession>A0A8J6U1K7</accession>
<gene>
    <name evidence="2" type="ORF">H9Y05_02115</name>
</gene>
<keyword evidence="1" id="KW-1133">Transmembrane helix</keyword>
<sequence length="416" mass="48695">MRKQLLTYTKWFFILQLCFIVFGTISCLLPNESIKENIVHSVEMYNDEHAYPQYLIREPAHQADNFTDYLIMNMIYNTSPHKPFKYLLFPQWYYSNENSLDATIHINLGIQKKMHEPNFIYGRYWHGSSFAYRWLFITSDLSGVRWINFLICSVVIFAFVAALSRNIRKPEMYLLLIGMVFVNYYLILMSLQFTPVFLIAMIGSITLLKNNNQQKRVDVLFLILGSLTSYFDLLTAPVITLGIPLLVWVACQGAVVDWFQKFKTIVGYSLLWFFGYLLTWMFKWLLIFIFTDYSITKEIAEKIEERAGVWHSSRIDVILDNITMLNLVPLSIILIGLLILVVIYFNRKGIQKALLFLAIACIPLLWLFATANHAEIHSWFTYRSLWVTVSGLFLTVVSLIRWSDIKFPFFAKKVNV</sequence>
<evidence type="ECO:0000313" key="2">
    <source>
        <dbReference type="EMBL" id="MBC9811260.1"/>
    </source>
</evidence>
<evidence type="ECO:0000256" key="1">
    <source>
        <dbReference type="SAM" id="Phobius"/>
    </source>
</evidence>
<feature type="transmembrane region" description="Helical" evidence="1">
    <location>
        <begin position="12"/>
        <end position="31"/>
    </location>
</feature>